<feature type="region of interest" description="Disordered" evidence="2">
    <location>
        <begin position="177"/>
        <end position="205"/>
    </location>
</feature>
<gene>
    <name evidence="3" type="ORF">Anas_12393</name>
</gene>
<feature type="compositionally biased region" description="Polar residues" evidence="2">
    <location>
        <begin position="295"/>
        <end position="312"/>
    </location>
</feature>
<feature type="compositionally biased region" description="Basic and acidic residues" evidence="2">
    <location>
        <begin position="414"/>
        <end position="432"/>
    </location>
</feature>
<feature type="compositionally biased region" description="Basic and acidic residues" evidence="2">
    <location>
        <begin position="439"/>
        <end position="469"/>
    </location>
</feature>
<evidence type="ECO:0000256" key="2">
    <source>
        <dbReference type="SAM" id="MobiDB-lite"/>
    </source>
</evidence>
<reference evidence="3 4" key="1">
    <citation type="journal article" date="2019" name="PLoS Biol.">
        <title>Sex chromosomes control vertical transmission of feminizing Wolbachia symbionts in an isopod.</title>
        <authorList>
            <person name="Becking T."/>
            <person name="Chebbi M.A."/>
            <person name="Giraud I."/>
            <person name="Moumen B."/>
            <person name="Laverre T."/>
            <person name="Caubet Y."/>
            <person name="Peccoud J."/>
            <person name="Gilbert C."/>
            <person name="Cordaux R."/>
        </authorList>
    </citation>
    <scope>NUCLEOTIDE SEQUENCE [LARGE SCALE GENOMIC DNA]</scope>
    <source>
        <strain evidence="3">ANa2</strain>
        <tissue evidence="3">Whole body excluding digestive tract and cuticle</tissue>
    </source>
</reference>
<evidence type="ECO:0000313" key="3">
    <source>
        <dbReference type="EMBL" id="KAB7505078.1"/>
    </source>
</evidence>
<feature type="region of interest" description="Disordered" evidence="2">
    <location>
        <begin position="246"/>
        <end position="335"/>
    </location>
</feature>
<keyword evidence="1" id="KW-0175">Coiled coil</keyword>
<comment type="caution">
    <text evidence="3">The sequence shown here is derived from an EMBL/GenBank/DDBJ whole genome shotgun (WGS) entry which is preliminary data.</text>
</comment>
<feature type="region of interest" description="Disordered" evidence="2">
    <location>
        <begin position="409"/>
        <end position="482"/>
    </location>
</feature>
<organism evidence="3 4">
    <name type="scientific">Armadillidium nasatum</name>
    <dbReference type="NCBI Taxonomy" id="96803"/>
    <lineage>
        <taxon>Eukaryota</taxon>
        <taxon>Metazoa</taxon>
        <taxon>Ecdysozoa</taxon>
        <taxon>Arthropoda</taxon>
        <taxon>Crustacea</taxon>
        <taxon>Multicrustacea</taxon>
        <taxon>Malacostraca</taxon>
        <taxon>Eumalacostraca</taxon>
        <taxon>Peracarida</taxon>
        <taxon>Isopoda</taxon>
        <taxon>Oniscidea</taxon>
        <taxon>Crinocheta</taxon>
        <taxon>Armadillidiidae</taxon>
        <taxon>Armadillidium</taxon>
    </lineage>
</organism>
<dbReference type="Proteomes" id="UP000326759">
    <property type="component" value="Unassembled WGS sequence"/>
</dbReference>
<dbReference type="EMBL" id="SEYY01001851">
    <property type="protein sequence ID" value="KAB7505078.1"/>
    <property type="molecule type" value="Genomic_DNA"/>
</dbReference>
<dbReference type="OrthoDB" id="1938039at2759"/>
<feature type="compositionally biased region" description="Basic and acidic residues" evidence="2">
    <location>
        <begin position="246"/>
        <end position="263"/>
    </location>
</feature>
<feature type="coiled-coil region" evidence="1">
    <location>
        <begin position="43"/>
        <end position="87"/>
    </location>
</feature>
<evidence type="ECO:0000256" key="1">
    <source>
        <dbReference type="SAM" id="Coils"/>
    </source>
</evidence>
<dbReference type="AlphaFoldDB" id="A0A5N5TG63"/>
<protein>
    <submittedName>
        <fullName evidence="3">Uncharacterized protein</fullName>
    </submittedName>
</protein>
<evidence type="ECO:0000313" key="4">
    <source>
        <dbReference type="Proteomes" id="UP000326759"/>
    </source>
</evidence>
<name>A0A5N5TG63_9CRUS</name>
<accession>A0A5N5TG63</accession>
<proteinExistence type="predicted"/>
<sequence>MSVSDDDIYKDLSLSGSVAASNEECGSPNKLNELNFFEECIISKETEKAAKKLSDLKSELEKTELELKAAKTKCNDLDEDNKTLLRNISSLWKTAIAQLKEKDKKIAALTKEKEAIIFRRAMRQIPKDEFDRVVSRIAAYNKEEVSDFLQILNSRKNDELKSADSAEHTFPKVSYKNSENVKESVVGSRVSEKSHSQARHLKRLQTDKKTFHSVYDNYIKSEKSRFCDSDSRKEVEKDEINKISDDKQCEREKRNRLESKSEVLESQNHSLKGKSTLHTRSGSTIFNKKVDKISSDNNCNNRNRTKSSNDLVFSSDSNRYSSRKRRSSSSTKEIPKETYKNNALFIGNSTDKLNSKTDRIEVLEDGEICSDDNEENLEVGEKLKKNDGESESGIIQQKVNDIRAWRIPKLLSRKPSDGKENKLKDLNEKQERNSNSNTRTRDRSSKTLSEKNDGRYHSSKTRDVDERTHSTKNNSNRKYDRS</sequence>
<keyword evidence="4" id="KW-1185">Reference proteome</keyword>